<reference evidence="1" key="1">
    <citation type="submission" date="2022-06" db="EMBL/GenBank/DDBJ databases">
        <title>Uncovering the hologenomic basis of an extraordinary plant invasion.</title>
        <authorList>
            <person name="Bieker V.C."/>
            <person name="Martin M.D."/>
            <person name="Gilbert T."/>
            <person name="Hodgins K."/>
            <person name="Battlay P."/>
            <person name="Petersen B."/>
            <person name="Wilson J."/>
        </authorList>
    </citation>
    <scope>NUCLEOTIDE SEQUENCE</scope>
    <source>
        <strain evidence="1">AA19_3_7</strain>
        <tissue evidence="1">Leaf</tissue>
    </source>
</reference>
<organism evidence="1 2">
    <name type="scientific">Ambrosia artemisiifolia</name>
    <name type="common">Common ragweed</name>
    <dbReference type="NCBI Taxonomy" id="4212"/>
    <lineage>
        <taxon>Eukaryota</taxon>
        <taxon>Viridiplantae</taxon>
        <taxon>Streptophyta</taxon>
        <taxon>Embryophyta</taxon>
        <taxon>Tracheophyta</taxon>
        <taxon>Spermatophyta</taxon>
        <taxon>Magnoliopsida</taxon>
        <taxon>eudicotyledons</taxon>
        <taxon>Gunneridae</taxon>
        <taxon>Pentapetalae</taxon>
        <taxon>asterids</taxon>
        <taxon>campanulids</taxon>
        <taxon>Asterales</taxon>
        <taxon>Asteraceae</taxon>
        <taxon>Asteroideae</taxon>
        <taxon>Heliantheae alliance</taxon>
        <taxon>Heliantheae</taxon>
        <taxon>Ambrosia</taxon>
    </lineage>
</organism>
<dbReference type="EMBL" id="JAMZMK010007164">
    <property type="protein sequence ID" value="KAI7745674.1"/>
    <property type="molecule type" value="Genomic_DNA"/>
</dbReference>
<gene>
    <name evidence="1" type="ORF">M8C21_009817</name>
</gene>
<evidence type="ECO:0000313" key="1">
    <source>
        <dbReference type="EMBL" id="KAI7745674.1"/>
    </source>
</evidence>
<dbReference type="Proteomes" id="UP001206925">
    <property type="component" value="Unassembled WGS sequence"/>
</dbReference>
<dbReference type="AlphaFoldDB" id="A0AAD5GLU7"/>
<protein>
    <submittedName>
        <fullName evidence="1">Uncharacterized protein</fullName>
    </submittedName>
</protein>
<sequence length="174" mass="19175">TLVGDISACSVPSLQPLCRFFAGNHDLRPPLPGCRLLLAVYKPPSLCSSTLPVIPVMTHVVTGLICETLGGGGDWGFVFRGFLSSETWSWSCWTSIIVAALCRLRRKIILARMFAACGCGTTTDPAISYLIIDKELTVWLQQSSLFAFSFFGLAPQRLIMLASRSLRFYVVLYF</sequence>
<keyword evidence="2" id="KW-1185">Reference proteome</keyword>
<feature type="non-terminal residue" evidence="1">
    <location>
        <position position="1"/>
    </location>
</feature>
<name>A0AAD5GLU7_AMBAR</name>
<proteinExistence type="predicted"/>
<evidence type="ECO:0000313" key="2">
    <source>
        <dbReference type="Proteomes" id="UP001206925"/>
    </source>
</evidence>
<comment type="caution">
    <text evidence="1">The sequence shown here is derived from an EMBL/GenBank/DDBJ whole genome shotgun (WGS) entry which is preliminary data.</text>
</comment>
<accession>A0AAD5GLU7</accession>